<comment type="pathway">
    <text evidence="2">Carotenoid biosynthesis.</text>
</comment>
<keyword evidence="6 8" id="KW-0472">Membrane</keyword>
<feature type="transmembrane region" description="Helical" evidence="8">
    <location>
        <begin position="35"/>
        <end position="58"/>
    </location>
</feature>
<comment type="caution">
    <text evidence="10">The sequence shown here is derived from an EMBL/GenBank/DDBJ whole genome shotgun (WGS) entry which is preliminary data.</text>
</comment>
<keyword evidence="3 8" id="KW-0812">Transmembrane</keyword>
<evidence type="ECO:0000313" key="11">
    <source>
        <dbReference type="Proteomes" id="UP001429745"/>
    </source>
</evidence>
<keyword evidence="4" id="KW-0125">Carotenoid biosynthesis</keyword>
<evidence type="ECO:0000256" key="6">
    <source>
        <dbReference type="ARBA" id="ARBA00023136"/>
    </source>
</evidence>
<protein>
    <submittedName>
        <fullName evidence="10">Lycopene cyclase domain-containing protein</fullName>
    </submittedName>
</protein>
<reference evidence="10 11" key="1">
    <citation type="submission" date="2020-04" db="EMBL/GenBank/DDBJ databases">
        <title>CFH 90308 Microbacterium sp.</title>
        <authorList>
            <person name="Nie G."/>
            <person name="Ming H."/>
            <person name="Xia T."/>
        </authorList>
    </citation>
    <scope>NUCLEOTIDE SEQUENCE [LARGE SCALE GENOMIC DNA]</scope>
    <source>
        <strain evidence="10 11">CFH 90308</strain>
    </source>
</reference>
<dbReference type="RefSeq" id="WP_168914281.1">
    <property type="nucleotide sequence ID" value="NZ_JABACI010000005.1"/>
</dbReference>
<keyword evidence="7" id="KW-0413">Isomerase</keyword>
<organism evidence="10 11">
    <name type="scientific">Microbacterium salsuginis</name>
    <dbReference type="NCBI Taxonomy" id="2722803"/>
    <lineage>
        <taxon>Bacteria</taxon>
        <taxon>Bacillati</taxon>
        <taxon>Actinomycetota</taxon>
        <taxon>Actinomycetes</taxon>
        <taxon>Micrococcales</taxon>
        <taxon>Microbacteriaceae</taxon>
        <taxon>Microbacterium</taxon>
    </lineage>
</organism>
<evidence type="ECO:0000256" key="2">
    <source>
        <dbReference type="ARBA" id="ARBA00004829"/>
    </source>
</evidence>
<evidence type="ECO:0000256" key="4">
    <source>
        <dbReference type="ARBA" id="ARBA00022746"/>
    </source>
</evidence>
<feature type="transmembrane region" description="Helical" evidence="8">
    <location>
        <begin position="78"/>
        <end position="97"/>
    </location>
</feature>
<evidence type="ECO:0000256" key="5">
    <source>
        <dbReference type="ARBA" id="ARBA00022989"/>
    </source>
</evidence>
<keyword evidence="5 8" id="KW-1133">Transmembrane helix</keyword>
<evidence type="ECO:0000256" key="3">
    <source>
        <dbReference type="ARBA" id="ARBA00022692"/>
    </source>
</evidence>
<dbReference type="EMBL" id="JABACI010000005">
    <property type="protein sequence ID" value="NLP85825.1"/>
    <property type="molecule type" value="Genomic_DNA"/>
</dbReference>
<comment type="subcellular location">
    <subcellularLocation>
        <location evidence="1">Membrane</location>
        <topology evidence="1">Multi-pass membrane protein</topology>
    </subcellularLocation>
</comment>
<evidence type="ECO:0000256" key="8">
    <source>
        <dbReference type="SAM" id="Phobius"/>
    </source>
</evidence>
<proteinExistence type="predicted"/>
<evidence type="ECO:0000313" key="10">
    <source>
        <dbReference type="EMBL" id="NLP85825.1"/>
    </source>
</evidence>
<name>A0ABX1KHF1_9MICO</name>
<feature type="domain" description="Lycopene cyclase" evidence="9">
    <location>
        <begin position="8"/>
        <end position="94"/>
    </location>
</feature>
<evidence type="ECO:0000256" key="1">
    <source>
        <dbReference type="ARBA" id="ARBA00004141"/>
    </source>
</evidence>
<keyword evidence="11" id="KW-1185">Reference proteome</keyword>
<accession>A0ABX1KHF1</accession>
<dbReference type="Proteomes" id="UP001429745">
    <property type="component" value="Unassembled WGS sequence"/>
</dbReference>
<evidence type="ECO:0000259" key="9">
    <source>
        <dbReference type="Pfam" id="PF18916"/>
    </source>
</evidence>
<sequence>MTYGLIVLPFAAVTVIAVLFTLRRPRFGRRMAASGIAAAVVVVLTAVFDNVMIAADLFSYPPDQISGVRIGLAPIEDFSYAVCAAFLVPAVFTLLPSRRVPPAEERS</sequence>
<dbReference type="InterPro" id="IPR017825">
    <property type="entry name" value="Lycopene_cyclase_dom"/>
</dbReference>
<gene>
    <name evidence="10" type="ORF">HF576_18500</name>
</gene>
<dbReference type="NCBIfam" id="TIGR03462">
    <property type="entry name" value="CarR_dom_SF"/>
    <property type="match status" value="1"/>
</dbReference>
<dbReference type="Pfam" id="PF18916">
    <property type="entry name" value="Lycopene_cyc"/>
    <property type="match status" value="1"/>
</dbReference>
<feature type="transmembrane region" description="Helical" evidence="8">
    <location>
        <begin position="6"/>
        <end position="23"/>
    </location>
</feature>
<evidence type="ECO:0000256" key="7">
    <source>
        <dbReference type="ARBA" id="ARBA00023235"/>
    </source>
</evidence>